<feature type="transmembrane region" description="Helical" evidence="12">
    <location>
        <begin position="146"/>
        <end position="166"/>
    </location>
</feature>
<feature type="transmembrane region" description="Helical" evidence="12">
    <location>
        <begin position="283"/>
        <end position="302"/>
    </location>
</feature>
<sequence>MNNYYRKSIGASLVLVYLVIVAGALVRMTGSGMGCPDWPKCFGYYIPPTEISELQFQENRHYESGQVIIVDEKLFVAAKDFTSSASFRESDWKPYTKHDYAIFNPVHTWIEYLNRLLGALSGLAVLLMTVFSFLSRRQLKEKLLTVVTLFLMGFQAWIGATVVYSVLNPIKITIHMLVALLIVGMLFTLYHRAQEQRTFPVSVSKWITGLALALTLVQIAMGTQVRQFVDEQVKGLGIEPVSQLLHDGPSIVLIHRSFSILVFALAIYLFVKLKNTGLKNLAVWQLFIVGAEVFTGILMYYVDFPFGSQTLHLVFAALLFGCYYLITLRAKAATPTIS</sequence>
<evidence type="ECO:0000256" key="12">
    <source>
        <dbReference type="SAM" id="Phobius"/>
    </source>
</evidence>
<keyword evidence="14" id="KW-1185">Reference proteome</keyword>
<dbReference type="Proteomes" id="UP000216035">
    <property type="component" value="Unassembled WGS sequence"/>
</dbReference>
<evidence type="ECO:0000256" key="5">
    <source>
        <dbReference type="ARBA" id="ARBA00022989"/>
    </source>
</evidence>
<feature type="transmembrane region" description="Helical" evidence="12">
    <location>
        <begin position="308"/>
        <end position="326"/>
    </location>
</feature>
<evidence type="ECO:0000256" key="10">
    <source>
        <dbReference type="ARBA" id="ARBA00023157"/>
    </source>
</evidence>
<evidence type="ECO:0000256" key="2">
    <source>
        <dbReference type="ARBA" id="ARBA00022475"/>
    </source>
</evidence>
<feature type="transmembrane region" description="Helical" evidence="12">
    <location>
        <begin position="116"/>
        <end position="134"/>
    </location>
</feature>
<dbReference type="InterPro" id="IPR050450">
    <property type="entry name" value="COX15/CtaA_HemeA_synthase"/>
</dbReference>
<dbReference type="InterPro" id="IPR003780">
    <property type="entry name" value="COX15/CtaA_fam"/>
</dbReference>
<dbReference type="GO" id="GO:0016491">
    <property type="term" value="F:oxidoreductase activity"/>
    <property type="evidence" value="ECO:0007669"/>
    <property type="project" value="UniProtKB-KW"/>
</dbReference>
<keyword evidence="2" id="KW-1003">Cell membrane</keyword>
<dbReference type="PANTHER" id="PTHR35457:SF1">
    <property type="entry name" value="HEME A SYNTHASE"/>
    <property type="match status" value="1"/>
</dbReference>
<evidence type="ECO:0000313" key="13">
    <source>
        <dbReference type="EMBL" id="OYQ47439.1"/>
    </source>
</evidence>
<keyword evidence="3 12" id="KW-0812">Transmembrane</keyword>
<name>A0A256A1C5_9FLAO</name>
<evidence type="ECO:0000256" key="4">
    <source>
        <dbReference type="ARBA" id="ARBA00022723"/>
    </source>
</evidence>
<feature type="transmembrane region" description="Helical" evidence="12">
    <location>
        <begin position="253"/>
        <end position="271"/>
    </location>
</feature>
<protein>
    <submittedName>
        <fullName evidence="13">Heme A synthase</fullName>
    </submittedName>
</protein>
<comment type="subcellular location">
    <subcellularLocation>
        <location evidence="1">Membrane</location>
        <topology evidence="1">Multi-pass membrane protein</topology>
    </subcellularLocation>
</comment>
<organism evidence="13 14">
    <name type="scientific">Flavobacterium aurantiibacter</name>
    <dbReference type="NCBI Taxonomy" id="2023067"/>
    <lineage>
        <taxon>Bacteria</taxon>
        <taxon>Pseudomonadati</taxon>
        <taxon>Bacteroidota</taxon>
        <taxon>Flavobacteriia</taxon>
        <taxon>Flavobacteriales</taxon>
        <taxon>Flavobacteriaceae</taxon>
        <taxon>Flavobacterium</taxon>
    </lineage>
</organism>
<keyword evidence="9 12" id="KW-0472">Membrane</keyword>
<reference evidence="13 14" key="1">
    <citation type="submission" date="2017-07" db="EMBL/GenBank/DDBJ databases">
        <title>Flavobacterium cyanobacteriorum sp. nov., isolated from cyanobacterial aggregates in a eutrophic lake.</title>
        <authorList>
            <person name="Cai H."/>
        </authorList>
    </citation>
    <scope>NUCLEOTIDE SEQUENCE [LARGE SCALE GENOMIC DNA]</scope>
    <source>
        <strain evidence="13 14">TH167</strain>
    </source>
</reference>
<evidence type="ECO:0000256" key="11">
    <source>
        <dbReference type="ARBA" id="ARBA00023444"/>
    </source>
</evidence>
<keyword evidence="4" id="KW-0479">Metal-binding</keyword>
<dbReference type="Pfam" id="PF02628">
    <property type="entry name" value="COX15-CtaA"/>
    <property type="match status" value="2"/>
</dbReference>
<evidence type="ECO:0000256" key="9">
    <source>
        <dbReference type="ARBA" id="ARBA00023136"/>
    </source>
</evidence>
<keyword evidence="5 12" id="KW-1133">Transmembrane helix</keyword>
<dbReference type="PANTHER" id="PTHR35457">
    <property type="entry name" value="HEME A SYNTHASE"/>
    <property type="match status" value="1"/>
</dbReference>
<dbReference type="AlphaFoldDB" id="A0A256A1C5"/>
<feature type="transmembrane region" description="Helical" evidence="12">
    <location>
        <begin position="12"/>
        <end position="30"/>
    </location>
</feature>
<dbReference type="GO" id="GO:0006784">
    <property type="term" value="P:heme A biosynthetic process"/>
    <property type="evidence" value="ECO:0007669"/>
    <property type="project" value="InterPro"/>
</dbReference>
<keyword evidence="8" id="KW-0350">Heme biosynthesis</keyword>
<dbReference type="EMBL" id="NOXX01000143">
    <property type="protein sequence ID" value="OYQ47439.1"/>
    <property type="molecule type" value="Genomic_DNA"/>
</dbReference>
<keyword evidence="7" id="KW-0408">Iron</keyword>
<evidence type="ECO:0000256" key="6">
    <source>
        <dbReference type="ARBA" id="ARBA00023002"/>
    </source>
</evidence>
<dbReference type="RefSeq" id="WP_094485287.1">
    <property type="nucleotide sequence ID" value="NZ_NOXX01000143.1"/>
</dbReference>
<evidence type="ECO:0000256" key="8">
    <source>
        <dbReference type="ARBA" id="ARBA00023133"/>
    </source>
</evidence>
<proteinExistence type="predicted"/>
<dbReference type="GO" id="GO:0046872">
    <property type="term" value="F:metal ion binding"/>
    <property type="evidence" value="ECO:0007669"/>
    <property type="project" value="UniProtKB-KW"/>
</dbReference>
<feature type="transmembrane region" description="Helical" evidence="12">
    <location>
        <begin position="203"/>
        <end position="221"/>
    </location>
</feature>
<comment type="caution">
    <text evidence="13">The sequence shown here is derived from an EMBL/GenBank/DDBJ whole genome shotgun (WGS) entry which is preliminary data.</text>
</comment>
<keyword evidence="10" id="KW-1015">Disulfide bond</keyword>
<keyword evidence="6" id="KW-0560">Oxidoreductase</keyword>
<evidence type="ECO:0000256" key="3">
    <source>
        <dbReference type="ARBA" id="ARBA00022692"/>
    </source>
</evidence>
<dbReference type="GO" id="GO:0016020">
    <property type="term" value="C:membrane"/>
    <property type="evidence" value="ECO:0007669"/>
    <property type="project" value="UniProtKB-SubCell"/>
</dbReference>
<evidence type="ECO:0000313" key="14">
    <source>
        <dbReference type="Proteomes" id="UP000216035"/>
    </source>
</evidence>
<gene>
    <name evidence="13" type="ORF">CHX27_03005</name>
</gene>
<accession>A0A256A1C5</accession>
<evidence type="ECO:0000256" key="7">
    <source>
        <dbReference type="ARBA" id="ARBA00023004"/>
    </source>
</evidence>
<evidence type="ECO:0000256" key="1">
    <source>
        <dbReference type="ARBA" id="ARBA00004141"/>
    </source>
</evidence>
<dbReference type="OrthoDB" id="1447144at2"/>
<feature type="transmembrane region" description="Helical" evidence="12">
    <location>
        <begin position="172"/>
        <end position="191"/>
    </location>
</feature>
<comment type="pathway">
    <text evidence="11">Porphyrin-containing compound metabolism.</text>
</comment>